<accession>A0A1Q8VGF7</accession>
<protein>
    <submittedName>
        <fullName evidence="2">Uncharacterized protein</fullName>
    </submittedName>
</protein>
<reference evidence="2 3" key="1">
    <citation type="submission" date="2016-12" db="EMBL/GenBank/DDBJ databases">
        <title>Genomic comparison of strains in the 'Actinomyces naeslundii' group.</title>
        <authorList>
            <person name="Mughal S.R."/>
            <person name="Do T."/>
            <person name="Gilbert S.C."/>
            <person name="Witherden E.A."/>
            <person name="Didelot X."/>
            <person name="Beighton D."/>
        </authorList>
    </citation>
    <scope>NUCLEOTIDE SEQUENCE [LARGE SCALE GENOMIC DNA]</scope>
    <source>
        <strain evidence="2 3">R21091</strain>
    </source>
</reference>
<dbReference type="Proteomes" id="UP000186471">
    <property type="component" value="Unassembled WGS sequence"/>
</dbReference>
<sequence>MPVSMTLISPPHRRREPRRSLGIPTIPAGRSDGGTADVSTVDTELLTCSTPRGLARPWRWVRALSPDPTPRQRQPQIRVNPRERGADTREADTSPGREPLPPHTRG</sequence>
<evidence type="ECO:0000313" key="2">
    <source>
        <dbReference type="EMBL" id="OLO47196.1"/>
    </source>
</evidence>
<evidence type="ECO:0000313" key="3">
    <source>
        <dbReference type="Proteomes" id="UP000186471"/>
    </source>
</evidence>
<dbReference type="EMBL" id="MSKK01000016">
    <property type="protein sequence ID" value="OLO47196.1"/>
    <property type="molecule type" value="Genomic_DNA"/>
</dbReference>
<proteinExistence type="predicted"/>
<gene>
    <name evidence="2" type="ORF">BKH31_05195</name>
</gene>
<name>A0A1Q8VGF7_9ACTO</name>
<feature type="compositionally biased region" description="Basic and acidic residues" evidence="1">
    <location>
        <begin position="80"/>
        <end position="92"/>
    </location>
</feature>
<organism evidence="2 3">
    <name type="scientific">Actinomyces oris</name>
    <dbReference type="NCBI Taxonomy" id="544580"/>
    <lineage>
        <taxon>Bacteria</taxon>
        <taxon>Bacillati</taxon>
        <taxon>Actinomycetota</taxon>
        <taxon>Actinomycetes</taxon>
        <taxon>Actinomycetales</taxon>
        <taxon>Actinomycetaceae</taxon>
        <taxon>Actinomyces</taxon>
    </lineage>
</organism>
<comment type="caution">
    <text evidence="2">The sequence shown here is derived from an EMBL/GenBank/DDBJ whole genome shotgun (WGS) entry which is preliminary data.</text>
</comment>
<evidence type="ECO:0000256" key="1">
    <source>
        <dbReference type="SAM" id="MobiDB-lite"/>
    </source>
</evidence>
<feature type="region of interest" description="Disordered" evidence="1">
    <location>
        <begin position="59"/>
        <end position="106"/>
    </location>
</feature>
<feature type="region of interest" description="Disordered" evidence="1">
    <location>
        <begin position="1"/>
        <end position="37"/>
    </location>
</feature>
<dbReference type="AlphaFoldDB" id="A0A1Q8VGF7"/>